<keyword evidence="2" id="KW-1185">Reference proteome</keyword>
<feature type="non-terminal residue" evidence="1">
    <location>
        <position position="52"/>
    </location>
</feature>
<reference evidence="1" key="1">
    <citation type="submission" date="2023-10" db="EMBL/GenBank/DDBJ databases">
        <authorList>
            <person name="Chen Y."/>
            <person name="Shah S."/>
            <person name="Dougan E. K."/>
            <person name="Thang M."/>
            <person name="Chan C."/>
        </authorList>
    </citation>
    <scope>NUCLEOTIDE SEQUENCE [LARGE SCALE GENOMIC DNA]</scope>
</reference>
<accession>A0ABN9SHZ3</accession>
<sequence>DPRLQEGFFRVAVSVGYKEQIKQDHMWKTKKQLEDKYGDEEAAELIEGKLLR</sequence>
<dbReference type="Proteomes" id="UP001189429">
    <property type="component" value="Unassembled WGS sequence"/>
</dbReference>
<protein>
    <submittedName>
        <fullName evidence="1">Uncharacterized protein</fullName>
    </submittedName>
</protein>
<organism evidence="1 2">
    <name type="scientific">Prorocentrum cordatum</name>
    <dbReference type="NCBI Taxonomy" id="2364126"/>
    <lineage>
        <taxon>Eukaryota</taxon>
        <taxon>Sar</taxon>
        <taxon>Alveolata</taxon>
        <taxon>Dinophyceae</taxon>
        <taxon>Prorocentrales</taxon>
        <taxon>Prorocentraceae</taxon>
        <taxon>Prorocentrum</taxon>
    </lineage>
</organism>
<proteinExistence type="predicted"/>
<feature type="non-terminal residue" evidence="1">
    <location>
        <position position="1"/>
    </location>
</feature>
<evidence type="ECO:0000313" key="2">
    <source>
        <dbReference type="Proteomes" id="UP001189429"/>
    </source>
</evidence>
<gene>
    <name evidence="1" type="ORF">PCOR1329_LOCUS29642</name>
</gene>
<dbReference type="EMBL" id="CAUYUJ010011181">
    <property type="protein sequence ID" value="CAK0831294.1"/>
    <property type="molecule type" value="Genomic_DNA"/>
</dbReference>
<name>A0ABN9SHZ3_9DINO</name>
<evidence type="ECO:0000313" key="1">
    <source>
        <dbReference type="EMBL" id="CAK0831294.1"/>
    </source>
</evidence>
<comment type="caution">
    <text evidence="1">The sequence shown here is derived from an EMBL/GenBank/DDBJ whole genome shotgun (WGS) entry which is preliminary data.</text>
</comment>